<dbReference type="InterPro" id="IPR019429">
    <property type="entry name" value="7TM_GPCR_serpentine_rcpt_Sri"/>
</dbReference>
<dbReference type="PANTHER" id="PTHR24637">
    <property type="entry name" value="COLLAGEN"/>
    <property type="match status" value="1"/>
</dbReference>
<feature type="transmembrane region" description="Helical" evidence="2">
    <location>
        <begin position="853"/>
        <end position="874"/>
    </location>
</feature>
<feature type="transmembrane region" description="Helical" evidence="2">
    <location>
        <begin position="814"/>
        <end position="833"/>
    </location>
</feature>
<feature type="transmembrane region" description="Helical" evidence="2">
    <location>
        <begin position="12"/>
        <end position="32"/>
    </location>
</feature>
<reference evidence="4" key="1">
    <citation type="journal article" date="2008" name="Nat. Genet.">
        <title>The Pristionchus pacificus genome provides a unique perspective on nematode lifestyle and parasitism.</title>
        <authorList>
            <person name="Dieterich C."/>
            <person name="Clifton S.W."/>
            <person name="Schuster L.N."/>
            <person name="Chinwalla A."/>
            <person name="Delehaunty K."/>
            <person name="Dinkelacker I."/>
            <person name="Fulton L."/>
            <person name="Fulton R."/>
            <person name="Godfrey J."/>
            <person name="Minx P."/>
            <person name="Mitreva M."/>
            <person name="Roeseler W."/>
            <person name="Tian H."/>
            <person name="Witte H."/>
            <person name="Yang S.P."/>
            <person name="Wilson R.K."/>
            <person name="Sommer R.J."/>
        </authorList>
    </citation>
    <scope>NUCLEOTIDE SEQUENCE [LARGE SCALE GENOMIC DNA]</scope>
    <source>
        <strain evidence="4">PS312</strain>
    </source>
</reference>
<feature type="transmembrane region" description="Helical" evidence="2">
    <location>
        <begin position="960"/>
        <end position="984"/>
    </location>
</feature>
<dbReference type="EnsemblMetazoa" id="PPA41638.1">
    <property type="protein sequence ID" value="PPA41638.1"/>
    <property type="gene ID" value="WBGene00280007"/>
</dbReference>
<accession>A0A8R1Z0B9</accession>
<evidence type="ECO:0000256" key="2">
    <source>
        <dbReference type="SAM" id="Phobius"/>
    </source>
</evidence>
<proteinExistence type="predicted"/>
<evidence type="ECO:0000313" key="4">
    <source>
        <dbReference type="Proteomes" id="UP000005239"/>
    </source>
</evidence>
<dbReference type="InterPro" id="IPR008160">
    <property type="entry name" value="Collagen"/>
</dbReference>
<accession>A0A2A6CJT5</accession>
<dbReference type="Pfam" id="PF01391">
    <property type="entry name" value="Collagen"/>
    <property type="match status" value="1"/>
</dbReference>
<dbReference type="Pfam" id="PF10327">
    <property type="entry name" value="7TM_GPCR_Sri"/>
    <property type="match status" value="1"/>
</dbReference>
<feature type="region of interest" description="Disordered" evidence="1">
    <location>
        <begin position="359"/>
        <end position="380"/>
    </location>
</feature>
<feature type="compositionally biased region" description="Low complexity" evidence="1">
    <location>
        <begin position="696"/>
        <end position="706"/>
    </location>
</feature>
<feature type="region of interest" description="Disordered" evidence="1">
    <location>
        <begin position="145"/>
        <end position="275"/>
    </location>
</feature>
<name>A0A2A6CJT5_PRIPA</name>
<organism evidence="3 4">
    <name type="scientific">Pristionchus pacificus</name>
    <name type="common">Parasitic nematode worm</name>
    <dbReference type="NCBI Taxonomy" id="54126"/>
    <lineage>
        <taxon>Eukaryota</taxon>
        <taxon>Metazoa</taxon>
        <taxon>Ecdysozoa</taxon>
        <taxon>Nematoda</taxon>
        <taxon>Chromadorea</taxon>
        <taxon>Rhabditida</taxon>
        <taxon>Rhabditina</taxon>
        <taxon>Diplogasteromorpha</taxon>
        <taxon>Diplogasteroidea</taxon>
        <taxon>Neodiplogasteridae</taxon>
        <taxon>Pristionchus</taxon>
    </lineage>
</organism>
<keyword evidence="2" id="KW-0472">Membrane</keyword>
<keyword evidence="2" id="KW-0812">Transmembrane</keyword>
<sequence>MECDPILVKEFFIIVTSSITVLMLQWAVFSMFSEIDNFDKTLRSELQEFEIYFNLSTKLMMKALPQIQKRRVGKRYASPYGILHNTYLQSGSLPDCPPGLPGWSGVPGFDGVPGPDGPPGLDGIPAFFAGHQRYGVPQLSCTLCPGGPPGRPGDPGAEGPRGPPGATGASATASYSYSAPGPRGQSGDPGSPGGDGEPGRPGAPGSPGISSHPGTPGRRGPPGPRGPPGQAGESKPRAERGRPGPRGIPGMEGRRGKDGASGRNGKLGHHGHNGEDGLYCLCPTRTPKNSYYTPLPDSVPWEDPANAPMMPIEGDVVATSNEELLENISSELRLNSISPTTPDSLTWSRWAEVLAKRRRQQRAAASSPTLIEHGSEPTPTVEHLLGRATTHTPLENQRKNTETIDGEVALNEIDDAPRRMAWLQLDNAIVHSQESANYSCTNPVPTAAFFTLPFLPTLPAFYQPTILPTLAPFTPPTLPSLIMTFKSPVAVRVPLLEEMQAAIENSFNNVSTSLNNLAKDNQDKLNSIVKGNQDSLNSLVKSGQDNINTVARSNRESIAALHKLTQETIDKVIVTPAPLDSSQYTLIPLPPVLQSQSRDSKSDDSDSEVTTMVSTAAPPSPKIESIRKVGRYYVENLTPQHVLDILAFKKPILTPAEFAEPTRPPVELSKESNERIEHHGQLKRSERDPDDEGSMQQQQQQQQQQQLSDATAAVGHVPYPAASGSLQSEALKSIHSITAISIPIELLTIYMLWKIPTKHTAYYKHLLLALQIFSVLIEFHMGALFAPVALFPLIAVYSKGMLSSTRIPPHYSIVFFYFLILGCLAILHLCVFYRHQAILPLDHPLKIKKYRNLVYLLYAVALESMCIPVICSGYDQSPGTSKYLQKNHPTMLWIVQKQGWIVYNPDDSSTWLVVYYIIICLAITLPLFFGLICHIYVTLHARIGDMSFRTLAFHKTIMNSLIMQSLCWLTICVPVAVLIASFMLTTLPHAATSASLLVAQFFPLLNAITVILSAPRVRQHLLHHIPFRSSSPTLKVHTILHHRRPSHLSLRLY</sequence>
<feature type="transmembrane region" description="Helical" evidence="2">
    <location>
        <begin position="913"/>
        <end position="939"/>
    </location>
</feature>
<feature type="compositionally biased region" description="Low complexity" evidence="1">
    <location>
        <begin position="154"/>
        <end position="189"/>
    </location>
</feature>
<feature type="transmembrane region" description="Helical" evidence="2">
    <location>
        <begin position="990"/>
        <end position="1012"/>
    </location>
</feature>
<keyword evidence="4" id="KW-1185">Reference proteome</keyword>
<evidence type="ECO:0000313" key="3">
    <source>
        <dbReference type="EnsemblMetazoa" id="PPA41638.1"/>
    </source>
</evidence>
<feature type="compositionally biased region" description="Basic and acidic residues" evidence="1">
    <location>
        <begin position="668"/>
        <end position="687"/>
    </location>
</feature>
<feature type="region of interest" description="Disordered" evidence="1">
    <location>
        <begin position="590"/>
        <end position="621"/>
    </location>
</feature>
<dbReference type="Proteomes" id="UP000005239">
    <property type="component" value="Unassembled WGS sequence"/>
</dbReference>
<dbReference type="PANTHER" id="PTHR24637:SF283">
    <property type="entry name" value="COL_CUTICLE_N DOMAIN-CONTAINING PROTEIN"/>
    <property type="match status" value="1"/>
</dbReference>
<gene>
    <name evidence="3" type="primary">WBGene00280007</name>
</gene>
<feature type="transmembrane region" description="Helical" evidence="2">
    <location>
        <begin position="734"/>
        <end position="753"/>
    </location>
</feature>
<feature type="transmembrane region" description="Helical" evidence="2">
    <location>
        <begin position="765"/>
        <end position="794"/>
    </location>
</feature>
<keyword evidence="2" id="KW-1133">Transmembrane helix</keyword>
<dbReference type="AlphaFoldDB" id="A0A2A6CJT5"/>
<protein>
    <submittedName>
        <fullName evidence="3">G protein-coupled receptor</fullName>
    </submittedName>
</protein>
<dbReference type="OrthoDB" id="5799746at2759"/>
<feature type="region of interest" description="Disordered" evidence="1">
    <location>
        <begin position="659"/>
        <end position="710"/>
    </location>
</feature>
<reference evidence="3" key="2">
    <citation type="submission" date="2022-06" db="UniProtKB">
        <authorList>
            <consortium name="EnsemblMetazoa"/>
        </authorList>
    </citation>
    <scope>IDENTIFICATION</scope>
    <source>
        <strain evidence="3">PS312</strain>
    </source>
</reference>
<evidence type="ECO:0000256" key="1">
    <source>
        <dbReference type="SAM" id="MobiDB-lite"/>
    </source>
</evidence>